<dbReference type="Proteomes" id="UP000270530">
    <property type="component" value="Chromosome"/>
</dbReference>
<gene>
    <name evidence="1" type="ORF">ALSL_2472</name>
</gene>
<evidence type="ECO:0000313" key="2">
    <source>
        <dbReference type="Proteomes" id="UP000270530"/>
    </source>
</evidence>
<dbReference type="EMBL" id="AP018560">
    <property type="protein sequence ID" value="BBD81096.1"/>
    <property type="molecule type" value="Genomic_DNA"/>
</dbReference>
<dbReference type="KEGG" id="rbd:ALSL_2472"/>
<organism evidence="1 2">
    <name type="scientific">Aerosticca soli</name>
    <dbReference type="NCBI Taxonomy" id="2010829"/>
    <lineage>
        <taxon>Bacteria</taxon>
        <taxon>Pseudomonadati</taxon>
        <taxon>Pseudomonadota</taxon>
        <taxon>Gammaproteobacteria</taxon>
        <taxon>Lysobacterales</taxon>
        <taxon>Rhodanobacteraceae</taxon>
        <taxon>Aerosticca</taxon>
    </lineage>
</organism>
<accession>A0A2Z6E7I1</accession>
<evidence type="ECO:0000313" key="1">
    <source>
        <dbReference type="EMBL" id="BBD81096.1"/>
    </source>
</evidence>
<reference evidence="2" key="1">
    <citation type="submission" date="2018-04" db="EMBL/GenBank/DDBJ databases">
        <authorList>
            <person name="Watanabe M."/>
            <person name="Kojima H."/>
        </authorList>
    </citation>
    <scope>NUCLEOTIDE SEQUENCE [LARGE SCALE GENOMIC DNA]</scope>
    <source>
        <strain evidence="2">Dysh456</strain>
    </source>
</reference>
<keyword evidence="2" id="KW-1185">Reference proteome</keyword>
<sequence length="37" mass="4178">MRSRMPSMAILGCEQCSTLRLLIIKAFNGDTRNSLFC</sequence>
<proteinExistence type="predicted"/>
<name>A0A2Z6E7I1_9GAMM</name>
<reference evidence="2" key="2">
    <citation type="submission" date="2018-06" db="EMBL/GenBank/DDBJ databases">
        <title>Genome sequence of Rhodanobacteraceae bacterium strain Dysh456.</title>
        <authorList>
            <person name="Fukui M."/>
        </authorList>
    </citation>
    <scope>NUCLEOTIDE SEQUENCE [LARGE SCALE GENOMIC DNA]</scope>
    <source>
        <strain evidence="2">Dysh456</strain>
    </source>
</reference>
<dbReference type="AlphaFoldDB" id="A0A2Z6E7I1"/>
<protein>
    <submittedName>
        <fullName evidence="1">Uncharacterized protein</fullName>
    </submittedName>
</protein>